<feature type="region of interest" description="Disordered" evidence="1">
    <location>
        <begin position="1"/>
        <end position="62"/>
    </location>
</feature>
<accession>A0A139AW60</accession>
<feature type="transmembrane region" description="Helical" evidence="2">
    <location>
        <begin position="76"/>
        <end position="99"/>
    </location>
</feature>
<evidence type="ECO:0000256" key="1">
    <source>
        <dbReference type="SAM" id="MobiDB-lite"/>
    </source>
</evidence>
<sequence length="124" mass="13307">MPDLSEPLRASSAMSDGIPSARTDCDGSRAFEDTGTSRATSQSGASPSDRDASNSKPADPVDAKQKMYSVLPEPPFFWPLLLVAFWGFLSLGSSILVLCQLPAALLWRIDVNLARLVGSFHHVS</sequence>
<evidence type="ECO:0000256" key="2">
    <source>
        <dbReference type="SAM" id="Phobius"/>
    </source>
</evidence>
<feature type="compositionally biased region" description="Basic and acidic residues" evidence="1">
    <location>
        <begin position="48"/>
        <end position="62"/>
    </location>
</feature>
<protein>
    <submittedName>
        <fullName evidence="3">Uncharacterized protein</fullName>
    </submittedName>
</protein>
<gene>
    <name evidence="3" type="ORF">M427DRAFT_349242</name>
</gene>
<name>A0A139AW60_GONPJ</name>
<evidence type="ECO:0000313" key="3">
    <source>
        <dbReference type="EMBL" id="KXS20947.1"/>
    </source>
</evidence>
<feature type="compositionally biased region" description="Basic and acidic residues" evidence="1">
    <location>
        <begin position="23"/>
        <end position="32"/>
    </location>
</feature>
<proteinExistence type="predicted"/>
<keyword evidence="2" id="KW-0472">Membrane</keyword>
<dbReference type="Proteomes" id="UP000070544">
    <property type="component" value="Unassembled WGS sequence"/>
</dbReference>
<feature type="compositionally biased region" description="Polar residues" evidence="1">
    <location>
        <begin position="34"/>
        <end position="46"/>
    </location>
</feature>
<keyword evidence="2" id="KW-0812">Transmembrane</keyword>
<keyword evidence="2" id="KW-1133">Transmembrane helix</keyword>
<evidence type="ECO:0000313" key="4">
    <source>
        <dbReference type="Proteomes" id="UP000070544"/>
    </source>
</evidence>
<keyword evidence="4" id="KW-1185">Reference proteome</keyword>
<organism evidence="3 4">
    <name type="scientific">Gonapodya prolifera (strain JEL478)</name>
    <name type="common">Monoblepharis prolifera</name>
    <dbReference type="NCBI Taxonomy" id="1344416"/>
    <lineage>
        <taxon>Eukaryota</taxon>
        <taxon>Fungi</taxon>
        <taxon>Fungi incertae sedis</taxon>
        <taxon>Chytridiomycota</taxon>
        <taxon>Chytridiomycota incertae sedis</taxon>
        <taxon>Monoblepharidomycetes</taxon>
        <taxon>Monoblepharidales</taxon>
        <taxon>Gonapodyaceae</taxon>
        <taxon>Gonapodya</taxon>
    </lineage>
</organism>
<reference evidence="3 4" key="1">
    <citation type="journal article" date="2015" name="Genome Biol. Evol.">
        <title>Phylogenomic analyses indicate that early fungi evolved digesting cell walls of algal ancestors of land plants.</title>
        <authorList>
            <person name="Chang Y."/>
            <person name="Wang S."/>
            <person name="Sekimoto S."/>
            <person name="Aerts A.L."/>
            <person name="Choi C."/>
            <person name="Clum A."/>
            <person name="LaButti K.M."/>
            <person name="Lindquist E.A."/>
            <person name="Yee Ngan C."/>
            <person name="Ohm R.A."/>
            <person name="Salamov A.A."/>
            <person name="Grigoriev I.V."/>
            <person name="Spatafora J.W."/>
            <person name="Berbee M.L."/>
        </authorList>
    </citation>
    <scope>NUCLEOTIDE SEQUENCE [LARGE SCALE GENOMIC DNA]</scope>
    <source>
        <strain evidence="3 4">JEL478</strain>
    </source>
</reference>
<dbReference type="AlphaFoldDB" id="A0A139AW60"/>
<dbReference type="EMBL" id="KQ965734">
    <property type="protein sequence ID" value="KXS20947.1"/>
    <property type="molecule type" value="Genomic_DNA"/>
</dbReference>